<feature type="region of interest" description="Disordered" evidence="1">
    <location>
        <begin position="1"/>
        <end position="23"/>
    </location>
</feature>
<feature type="compositionally biased region" description="Acidic residues" evidence="1">
    <location>
        <begin position="1"/>
        <end position="10"/>
    </location>
</feature>
<evidence type="ECO:0008006" key="4">
    <source>
        <dbReference type="Google" id="ProtNLM"/>
    </source>
</evidence>
<keyword evidence="3" id="KW-1185">Reference proteome</keyword>
<dbReference type="EMBL" id="CVMT01000062">
    <property type="protein sequence ID" value="CRG92935.1"/>
    <property type="molecule type" value="Genomic_DNA"/>
</dbReference>
<reference evidence="2 3" key="1">
    <citation type="submission" date="2015-04" db="EMBL/GenBank/DDBJ databases">
        <authorList>
            <person name="Syromyatnikov M.Y."/>
            <person name="Popov V.N."/>
        </authorList>
    </citation>
    <scope>NUCLEOTIDE SEQUENCE [LARGE SCALE GENOMIC DNA]</scope>
    <source>
        <strain evidence="2">WF-38-12</strain>
    </source>
</reference>
<dbReference type="Proteomes" id="UP000054383">
    <property type="component" value="Unassembled WGS sequence"/>
</dbReference>
<evidence type="ECO:0000313" key="2">
    <source>
        <dbReference type="EMBL" id="CRG92935.1"/>
    </source>
</evidence>
<dbReference type="AlphaFoldDB" id="A0A0U1MBK0"/>
<evidence type="ECO:0000256" key="1">
    <source>
        <dbReference type="SAM" id="MobiDB-lite"/>
    </source>
</evidence>
<organism evidence="2 3">
    <name type="scientific">Talaromyces islandicus</name>
    <name type="common">Penicillium islandicum</name>
    <dbReference type="NCBI Taxonomy" id="28573"/>
    <lineage>
        <taxon>Eukaryota</taxon>
        <taxon>Fungi</taxon>
        <taxon>Dikarya</taxon>
        <taxon>Ascomycota</taxon>
        <taxon>Pezizomycotina</taxon>
        <taxon>Eurotiomycetes</taxon>
        <taxon>Eurotiomycetidae</taxon>
        <taxon>Eurotiales</taxon>
        <taxon>Trichocomaceae</taxon>
        <taxon>Talaromyces</taxon>
        <taxon>Talaromyces sect. Islandici</taxon>
    </lineage>
</organism>
<evidence type="ECO:0000313" key="3">
    <source>
        <dbReference type="Proteomes" id="UP000054383"/>
    </source>
</evidence>
<gene>
    <name evidence="2" type="ORF">PISL3812_10023</name>
</gene>
<protein>
    <recommendedName>
        <fullName evidence="4">Thioesterase domain-containing protein</fullName>
    </recommendedName>
</protein>
<dbReference type="Gene3D" id="3.10.129.10">
    <property type="entry name" value="Hotdog Thioesterase"/>
    <property type="match status" value="1"/>
</dbReference>
<name>A0A0U1MBK0_TALIS</name>
<proteinExistence type="predicted"/>
<sequence length="185" mass="20260">MSLTGEDEPNNIEAPSPSIVPSISRCSTPPFVDTPVTPPPLRPRLLQPRQPVSYHPCRLTRTSHASVWQLPFDSIEWVTGTGRHATAFITIPDDRTVCYRLGVVSAGFLSGLCHEITQRCCEDKPIVTMTMHYHRDVAPGTSVVLAARTVEADSRQRRMLCTISTSAASPSTEDAIATSEAVFQE</sequence>
<accession>A0A0U1MBK0</accession>